<gene>
    <name evidence="1" type="ORF">AMORRO_LOCUS7983</name>
</gene>
<dbReference type="Proteomes" id="UP000789342">
    <property type="component" value="Unassembled WGS sequence"/>
</dbReference>
<comment type="caution">
    <text evidence="1">The sequence shown here is derived from an EMBL/GenBank/DDBJ whole genome shotgun (WGS) entry which is preliminary data.</text>
</comment>
<reference evidence="1" key="1">
    <citation type="submission" date="2021-06" db="EMBL/GenBank/DDBJ databases">
        <authorList>
            <person name="Kallberg Y."/>
            <person name="Tangrot J."/>
            <person name="Rosling A."/>
        </authorList>
    </citation>
    <scope>NUCLEOTIDE SEQUENCE</scope>
    <source>
        <strain evidence="1">CL551</strain>
    </source>
</reference>
<name>A0A9N9CJA1_9GLOM</name>
<feature type="non-terminal residue" evidence="1">
    <location>
        <position position="1"/>
    </location>
</feature>
<evidence type="ECO:0000313" key="1">
    <source>
        <dbReference type="EMBL" id="CAG8605700.1"/>
    </source>
</evidence>
<organism evidence="1 2">
    <name type="scientific">Acaulospora morrowiae</name>
    <dbReference type="NCBI Taxonomy" id="94023"/>
    <lineage>
        <taxon>Eukaryota</taxon>
        <taxon>Fungi</taxon>
        <taxon>Fungi incertae sedis</taxon>
        <taxon>Mucoromycota</taxon>
        <taxon>Glomeromycotina</taxon>
        <taxon>Glomeromycetes</taxon>
        <taxon>Diversisporales</taxon>
        <taxon>Acaulosporaceae</taxon>
        <taxon>Acaulospora</taxon>
    </lineage>
</organism>
<protein>
    <submittedName>
        <fullName evidence="1">12967_t:CDS:1</fullName>
    </submittedName>
</protein>
<keyword evidence="2" id="KW-1185">Reference proteome</keyword>
<evidence type="ECO:0000313" key="2">
    <source>
        <dbReference type="Proteomes" id="UP000789342"/>
    </source>
</evidence>
<dbReference type="AlphaFoldDB" id="A0A9N9CJA1"/>
<sequence>DTSMGAVFQFVRKFTQHYFRLPLLSMNTTTRKNREYVNAWIGSSLSP</sequence>
<proteinExistence type="predicted"/>
<dbReference type="EMBL" id="CAJVPV010006473">
    <property type="protein sequence ID" value="CAG8605700.1"/>
    <property type="molecule type" value="Genomic_DNA"/>
</dbReference>
<accession>A0A9N9CJA1</accession>